<evidence type="ECO:0000313" key="2">
    <source>
        <dbReference type="EMBL" id="MBB5059610.1"/>
    </source>
</evidence>
<name>A0A7W7ZGP9_9BACT</name>
<keyword evidence="1" id="KW-1133">Transmembrane helix</keyword>
<dbReference type="EMBL" id="JACHIP010000006">
    <property type="protein sequence ID" value="MBB5059610.1"/>
    <property type="molecule type" value="Genomic_DNA"/>
</dbReference>
<dbReference type="AlphaFoldDB" id="A0A7W7ZGP9"/>
<protein>
    <recommendedName>
        <fullName evidence="4">Zinc ribbon domain-containing protein</fullName>
    </recommendedName>
</protein>
<organism evidence="2 3">
    <name type="scientific">Granulicella aggregans</name>
    <dbReference type="NCBI Taxonomy" id="474949"/>
    <lineage>
        <taxon>Bacteria</taxon>
        <taxon>Pseudomonadati</taxon>
        <taxon>Acidobacteriota</taxon>
        <taxon>Terriglobia</taxon>
        <taxon>Terriglobales</taxon>
        <taxon>Acidobacteriaceae</taxon>
        <taxon>Granulicella</taxon>
    </lineage>
</organism>
<feature type="transmembrane region" description="Helical" evidence="1">
    <location>
        <begin position="50"/>
        <end position="70"/>
    </location>
</feature>
<accession>A0A7W7ZGP9</accession>
<keyword evidence="1" id="KW-0472">Membrane</keyword>
<evidence type="ECO:0000313" key="3">
    <source>
        <dbReference type="Proteomes" id="UP000540989"/>
    </source>
</evidence>
<keyword evidence="1" id="KW-0812">Transmembrane</keyword>
<feature type="transmembrane region" description="Helical" evidence="1">
    <location>
        <begin position="76"/>
        <end position="94"/>
    </location>
</feature>
<gene>
    <name evidence="2" type="ORF">HDF16_004336</name>
</gene>
<proteinExistence type="predicted"/>
<sequence length="139" mass="14862">MVFPCPNCNETINTSLSQCTYCGTPVDRSAALLSAAETSRISQACSDASYLKIIAWALLACLGLLFIPFLSLAGAVGFWFLRIAVPVMVVRWWIKFGGIKTGDPDFPGAKRAAVIVSVVAVFALFDTLVAVIAALRPHP</sequence>
<keyword evidence="3" id="KW-1185">Reference proteome</keyword>
<evidence type="ECO:0000256" key="1">
    <source>
        <dbReference type="SAM" id="Phobius"/>
    </source>
</evidence>
<feature type="transmembrane region" description="Helical" evidence="1">
    <location>
        <begin position="114"/>
        <end position="135"/>
    </location>
</feature>
<comment type="caution">
    <text evidence="2">The sequence shown here is derived from an EMBL/GenBank/DDBJ whole genome shotgun (WGS) entry which is preliminary data.</text>
</comment>
<reference evidence="2 3" key="1">
    <citation type="submission" date="2020-08" db="EMBL/GenBank/DDBJ databases">
        <title>Genomic Encyclopedia of Type Strains, Phase IV (KMG-V): Genome sequencing to study the core and pangenomes of soil and plant-associated prokaryotes.</title>
        <authorList>
            <person name="Whitman W."/>
        </authorList>
    </citation>
    <scope>NUCLEOTIDE SEQUENCE [LARGE SCALE GENOMIC DNA]</scope>
    <source>
        <strain evidence="2 3">M8UP14</strain>
    </source>
</reference>
<dbReference type="Proteomes" id="UP000540989">
    <property type="component" value="Unassembled WGS sequence"/>
</dbReference>
<evidence type="ECO:0008006" key="4">
    <source>
        <dbReference type="Google" id="ProtNLM"/>
    </source>
</evidence>